<dbReference type="InterPro" id="IPR050953">
    <property type="entry name" value="N4_N6_ade-DNA_methylase"/>
</dbReference>
<dbReference type="REBASE" id="16565">
    <property type="entry name" value="M.CphISDORF267P"/>
</dbReference>
<keyword evidence="4 9" id="KW-0808">Transferase</keyword>
<evidence type="ECO:0000256" key="1">
    <source>
        <dbReference type="ARBA" id="ARBA00006594"/>
    </source>
</evidence>
<dbReference type="Pfam" id="PF07669">
    <property type="entry name" value="Eco57I"/>
    <property type="match status" value="1"/>
</dbReference>
<evidence type="ECO:0000259" key="7">
    <source>
        <dbReference type="Pfam" id="PF07669"/>
    </source>
</evidence>
<gene>
    <name evidence="9" type="ordered locus">Cphy_0267</name>
</gene>
<dbReference type="GO" id="GO:0009007">
    <property type="term" value="F:site-specific DNA-methyltransferase (adenine-specific) activity"/>
    <property type="evidence" value="ECO:0007669"/>
    <property type="project" value="UniProtKB-EC"/>
</dbReference>
<dbReference type="eggNOG" id="COG0827">
    <property type="taxonomic scope" value="Bacteria"/>
</dbReference>
<dbReference type="GO" id="GO:0032259">
    <property type="term" value="P:methylation"/>
    <property type="evidence" value="ECO:0007669"/>
    <property type="project" value="UniProtKB-KW"/>
</dbReference>
<dbReference type="OrthoDB" id="9815272at2"/>
<dbReference type="AlphaFoldDB" id="A9KS23"/>
<dbReference type="GO" id="GO:0003676">
    <property type="term" value="F:nucleic acid binding"/>
    <property type="evidence" value="ECO:0007669"/>
    <property type="project" value="InterPro"/>
</dbReference>
<feature type="domain" description="Type II methyltransferase M.TaqI-like" evidence="7">
    <location>
        <begin position="78"/>
        <end position="188"/>
    </location>
</feature>
<comment type="similarity">
    <text evidence="1">Belongs to the N(4)/N(6)-methyltransferase family.</text>
</comment>
<evidence type="ECO:0000256" key="6">
    <source>
        <dbReference type="ARBA" id="ARBA00047942"/>
    </source>
</evidence>
<dbReference type="PANTHER" id="PTHR33841:SF5">
    <property type="entry name" value="DNA METHYLASE (MODIFICATION METHYLASE) (METHYLTRANSFERASE)-RELATED"/>
    <property type="match status" value="1"/>
</dbReference>
<organism evidence="9 10">
    <name type="scientific">Lachnoclostridium phytofermentans (strain ATCC 700394 / DSM 18823 / ISDg)</name>
    <name type="common">Clostridium phytofermentans</name>
    <dbReference type="NCBI Taxonomy" id="357809"/>
    <lineage>
        <taxon>Bacteria</taxon>
        <taxon>Bacillati</taxon>
        <taxon>Bacillota</taxon>
        <taxon>Clostridia</taxon>
        <taxon>Lachnospirales</taxon>
        <taxon>Lachnospiraceae</taxon>
    </lineage>
</organism>
<dbReference type="PROSITE" id="PS00092">
    <property type="entry name" value="N6_MTASE"/>
    <property type="match status" value="1"/>
</dbReference>
<evidence type="ECO:0000313" key="10">
    <source>
        <dbReference type="Proteomes" id="UP000000370"/>
    </source>
</evidence>
<keyword evidence="10" id="KW-1185">Reference proteome</keyword>
<proteinExistence type="inferred from homology"/>
<dbReference type="RefSeq" id="WP_012198297.1">
    <property type="nucleotide sequence ID" value="NC_010001.1"/>
</dbReference>
<protein>
    <recommendedName>
        <fullName evidence="2">site-specific DNA-methyltransferase (adenine-specific)</fullName>
        <ecNumber evidence="2">2.1.1.72</ecNumber>
    </recommendedName>
</protein>
<evidence type="ECO:0000256" key="5">
    <source>
        <dbReference type="ARBA" id="ARBA00022691"/>
    </source>
</evidence>
<dbReference type="EMBL" id="CP000885">
    <property type="protein sequence ID" value="ABX40654.1"/>
    <property type="molecule type" value="Genomic_DNA"/>
</dbReference>
<comment type="catalytic activity">
    <reaction evidence="6">
        <text>a 2'-deoxyadenosine in DNA + S-adenosyl-L-methionine = an N(6)-methyl-2'-deoxyadenosine in DNA + S-adenosyl-L-homocysteine + H(+)</text>
        <dbReference type="Rhea" id="RHEA:15197"/>
        <dbReference type="Rhea" id="RHEA-COMP:12418"/>
        <dbReference type="Rhea" id="RHEA-COMP:12419"/>
        <dbReference type="ChEBI" id="CHEBI:15378"/>
        <dbReference type="ChEBI" id="CHEBI:57856"/>
        <dbReference type="ChEBI" id="CHEBI:59789"/>
        <dbReference type="ChEBI" id="CHEBI:90615"/>
        <dbReference type="ChEBI" id="CHEBI:90616"/>
        <dbReference type="EC" id="2.1.1.72"/>
    </reaction>
</comment>
<evidence type="ECO:0000313" key="9">
    <source>
        <dbReference type="EMBL" id="ABX40654.1"/>
    </source>
</evidence>
<dbReference type="CDD" id="cd02440">
    <property type="entry name" value="AdoMet_MTases"/>
    <property type="match status" value="1"/>
</dbReference>
<feature type="domain" description="Type II methyltransferase M.Eco57I C-terminal" evidence="8">
    <location>
        <begin position="236"/>
        <end position="489"/>
    </location>
</feature>
<dbReference type="HOGENOM" id="CLU_020255_1_0_9"/>
<evidence type="ECO:0000256" key="2">
    <source>
        <dbReference type="ARBA" id="ARBA00011900"/>
    </source>
</evidence>
<reference evidence="10" key="1">
    <citation type="submission" date="2007-11" db="EMBL/GenBank/DDBJ databases">
        <title>Complete genome sequence of Clostridium phytofermentans ISDg.</title>
        <authorList>
            <person name="Leschine S.B."/>
            <person name="Warnick T.A."/>
            <person name="Blanchard J.L."/>
            <person name="Schnell D.J."/>
            <person name="Petit E.L."/>
            <person name="LaTouf W.G."/>
            <person name="Copeland A."/>
            <person name="Lucas S."/>
            <person name="Lapidus A."/>
            <person name="Barry K."/>
            <person name="Glavina del Rio T."/>
            <person name="Dalin E."/>
            <person name="Tice H."/>
            <person name="Pitluck S."/>
            <person name="Kiss H."/>
            <person name="Brettin T."/>
            <person name="Bruce D."/>
            <person name="Detter J.C."/>
            <person name="Han C."/>
            <person name="Kuske C."/>
            <person name="Schmutz J."/>
            <person name="Larimer F."/>
            <person name="Land M."/>
            <person name="Hauser L."/>
            <person name="Kyrpides N."/>
            <person name="Kim E.A."/>
            <person name="Richardson P."/>
        </authorList>
    </citation>
    <scope>NUCLEOTIDE SEQUENCE [LARGE SCALE GENOMIC DNA]</scope>
    <source>
        <strain evidence="10">ATCC 700394 / DSM 18823 / ISDg</strain>
    </source>
</reference>
<dbReference type="InterPro" id="IPR054520">
    <property type="entry name" value="M_Eco57I_C"/>
</dbReference>
<name>A9KS23_LACP7</name>
<dbReference type="InterPro" id="IPR029063">
    <property type="entry name" value="SAM-dependent_MTases_sf"/>
</dbReference>
<dbReference type="InterPro" id="IPR011639">
    <property type="entry name" value="MethylTrfase_TaqI-like_dom"/>
</dbReference>
<evidence type="ECO:0000256" key="4">
    <source>
        <dbReference type="ARBA" id="ARBA00022679"/>
    </source>
</evidence>
<dbReference type="STRING" id="357809.Cphy_0267"/>
<sequence>MDEKSTGSFYTPVNLIKYMVSYIETKRKPTSILEPSAGDGRFVDFVRKFDIPITLIEYDKKKVNQLRKKYRGVCSIHKADFNRFAQRNNRKYDLIIGNPPYISKKNMTKELKEQSEKVVDSFGLAKDLFQNIWVPFILSSINMLELNGRIFFILPFEFLQVQYAEKLRIFLETKFNIIEIITFEEQIFEGIEQDICLLYLENDKIGSPYIMYRTLNNPSEREEKFQSVIMRNKPLKKWSNCILNDNETESLFNIANKFKRVNEFGDISPGIVTGANAFFIISKDEYCKLNVDNNIGLPIISRSKDVKDCLLFGKEDYDRLYSDNAKVTMLNLNGVVEKSFSSELVDYLEKGKEKKINERYKCSIRNRWYDVPIIRKGTVSFFKRYSIVPRIIVNDADVHTTDVAYNIRLKEQYDSNSFAFCFYNSLTLALCEYEGRFYGGGVGELVPNEFKGLSMPYVKVEDEKILHLDKLFREGANIEEIVDYVDSVVFATFEENDKQLLKAIRMRYLKRRLKIYEKEIDING</sequence>
<dbReference type="KEGG" id="cpy:Cphy_0267"/>
<dbReference type="InterPro" id="IPR002052">
    <property type="entry name" value="DNA_methylase_N6_adenine_CS"/>
</dbReference>
<dbReference type="GO" id="GO:0006304">
    <property type="term" value="P:DNA modification"/>
    <property type="evidence" value="ECO:0007669"/>
    <property type="project" value="InterPro"/>
</dbReference>
<dbReference type="PANTHER" id="PTHR33841">
    <property type="entry name" value="DNA METHYLTRANSFERASE YEEA-RELATED"/>
    <property type="match status" value="1"/>
</dbReference>
<keyword evidence="5" id="KW-0949">S-adenosyl-L-methionine</keyword>
<dbReference type="Proteomes" id="UP000000370">
    <property type="component" value="Chromosome"/>
</dbReference>
<evidence type="ECO:0000259" key="8">
    <source>
        <dbReference type="Pfam" id="PF22837"/>
    </source>
</evidence>
<dbReference type="Pfam" id="PF22837">
    <property type="entry name" value="M_Eco57I_C"/>
    <property type="match status" value="1"/>
</dbReference>
<accession>A9KS23</accession>
<evidence type="ECO:0000256" key="3">
    <source>
        <dbReference type="ARBA" id="ARBA00022603"/>
    </source>
</evidence>
<dbReference type="SUPFAM" id="SSF53335">
    <property type="entry name" value="S-adenosyl-L-methionine-dependent methyltransferases"/>
    <property type="match status" value="1"/>
</dbReference>
<dbReference type="Gene3D" id="3.40.50.150">
    <property type="entry name" value="Vaccinia Virus protein VP39"/>
    <property type="match status" value="1"/>
</dbReference>
<dbReference type="EC" id="2.1.1.72" evidence="2"/>
<dbReference type="PRINTS" id="PR00507">
    <property type="entry name" value="N12N6MTFRASE"/>
</dbReference>
<keyword evidence="3 9" id="KW-0489">Methyltransferase</keyword>